<evidence type="ECO:0000256" key="8">
    <source>
        <dbReference type="ARBA" id="ARBA00023125"/>
    </source>
</evidence>
<accession>A0ABR7JM40</accession>
<dbReference type="Proteomes" id="UP000609849">
    <property type="component" value="Unassembled WGS sequence"/>
</dbReference>
<keyword evidence="8 13" id="KW-0238">DNA-binding</keyword>
<evidence type="ECO:0000256" key="14">
    <source>
        <dbReference type="PROSITE-ProRule" id="PRU00560"/>
    </source>
</evidence>
<comment type="catalytic activity">
    <reaction evidence="12 13">
        <text>ATP + H2O = ADP + phosphate + H(+)</text>
        <dbReference type="Rhea" id="RHEA:13065"/>
        <dbReference type="ChEBI" id="CHEBI:15377"/>
        <dbReference type="ChEBI" id="CHEBI:15378"/>
        <dbReference type="ChEBI" id="CHEBI:30616"/>
        <dbReference type="ChEBI" id="CHEBI:43474"/>
        <dbReference type="ChEBI" id="CHEBI:456216"/>
        <dbReference type="EC" id="5.6.2.4"/>
    </reaction>
</comment>
<dbReference type="EC" id="3.1.-.-" evidence="13"/>
<dbReference type="EC" id="5.6.2.4" evidence="13"/>
<proteinExistence type="inferred from homology"/>
<dbReference type="SUPFAM" id="SSF52980">
    <property type="entry name" value="Restriction endonuclease-like"/>
    <property type="match status" value="1"/>
</dbReference>
<dbReference type="InterPro" id="IPR011335">
    <property type="entry name" value="Restrct_endonuc-II-like"/>
</dbReference>
<keyword evidence="6 13" id="KW-0269">Exonuclease</keyword>
<dbReference type="InterPro" id="IPR014016">
    <property type="entry name" value="UvrD-like_ATP-bd"/>
</dbReference>
<evidence type="ECO:0000259" key="15">
    <source>
        <dbReference type="PROSITE" id="PS51198"/>
    </source>
</evidence>
<dbReference type="RefSeq" id="WP_153925876.1">
    <property type="nucleotide sequence ID" value="NZ_JACRWE010000001.1"/>
</dbReference>
<feature type="domain" description="UvrD-like helicase ATP-binding" evidence="15">
    <location>
        <begin position="4"/>
        <end position="489"/>
    </location>
</feature>
<dbReference type="NCBIfam" id="TIGR02785">
    <property type="entry name" value="addA_Gpos"/>
    <property type="match status" value="1"/>
</dbReference>
<dbReference type="Pfam" id="PF12705">
    <property type="entry name" value="PDDEXK_1"/>
    <property type="match status" value="1"/>
</dbReference>
<keyword evidence="3 13" id="KW-0227">DNA damage</keyword>
<dbReference type="SUPFAM" id="SSF52540">
    <property type="entry name" value="P-loop containing nucleoside triphosphate hydrolases"/>
    <property type="match status" value="1"/>
</dbReference>
<evidence type="ECO:0000256" key="4">
    <source>
        <dbReference type="ARBA" id="ARBA00022801"/>
    </source>
</evidence>
<dbReference type="EMBL" id="JACRWE010000001">
    <property type="protein sequence ID" value="MBC5995783.1"/>
    <property type="molecule type" value="Genomic_DNA"/>
</dbReference>
<evidence type="ECO:0000256" key="1">
    <source>
        <dbReference type="ARBA" id="ARBA00022722"/>
    </source>
</evidence>
<dbReference type="PANTHER" id="PTHR11070">
    <property type="entry name" value="UVRD / RECB / PCRA DNA HELICASE FAMILY MEMBER"/>
    <property type="match status" value="1"/>
</dbReference>
<dbReference type="Pfam" id="PF00580">
    <property type="entry name" value="UvrD-helicase"/>
    <property type="match status" value="1"/>
</dbReference>
<dbReference type="Gene3D" id="3.90.320.10">
    <property type="match status" value="1"/>
</dbReference>
<comment type="caution">
    <text evidence="17">The sequence shown here is derived from an EMBL/GenBank/DDBJ whole genome shotgun (WGS) entry which is preliminary data.</text>
</comment>
<evidence type="ECO:0000256" key="3">
    <source>
        <dbReference type="ARBA" id="ARBA00022763"/>
    </source>
</evidence>
<evidence type="ECO:0000256" key="5">
    <source>
        <dbReference type="ARBA" id="ARBA00022806"/>
    </source>
</evidence>
<reference evidence="17 18" key="1">
    <citation type="submission" date="2020-08" db="EMBL/GenBank/DDBJ databases">
        <authorList>
            <person name="Liu C."/>
            <person name="Sun Q."/>
        </authorList>
    </citation>
    <scope>NUCLEOTIDE SEQUENCE [LARGE SCALE GENOMIC DNA]</scope>
    <source>
        <strain evidence="17 18">NSJ-18</strain>
    </source>
</reference>
<evidence type="ECO:0000256" key="13">
    <source>
        <dbReference type="HAMAP-Rule" id="MF_01451"/>
    </source>
</evidence>
<evidence type="ECO:0000313" key="17">
    <source>
        <dbReference type="EMBL" id="MBC5995783.1"/>
    </source>
</evidence>
<comment type="catalytic activity">
    <reaction evidence="11 13">
        <text>Couples ATP hydrolysis with the unwinding of duplex DNA by translocating in the 3'-5' direction.</text>
        <dbReference type="EC" id="5.6.2.4"/>
    </reaction>
</comment>
<protein>
    <recommendedName>
        <fullName evidence="13">ATP-dependent helicase/nuclease subunit A</fullName>
        <ecNumber evidence="13">3.1.-.-</ecNumber>
        <ecNumber evidence="13">5.6.2.4</ecNumber>
    </recommendedName>
    <alternativeName>
        <fullName evidence="13">ATP-dependent helicase/nuclease AddA</fullName>
    </alternativeName>
    <alternativeName>
        <fullName evidence="13">DNA 3'-5' helicase AddA</fullName>
    </alternativeName>
</protein>
<dbReference type="InterPro" id="IPR014017">
    <property type="entry name" value="DNA_helicase_UvrD-like_C"/>
</dbReference>
<evidence type="ECO:0000256" key="11">
    <source>
        <dbReference type="ARBA" id="ARBA00034617"/>
    </source>
</evidence>
<dbReference type="InterPro" id="IPR011604">
    <property type="entry name" value="PDDEXK-like_dom_sf"/>
</dbReference>
<keyword evidence="9 13" id="KW-0234">DNA repair</keyword>
<keyword evidence="10 13" id="KW-0413">Isomerase</keyword>
<comment type="cofactor">
    <cofactor evidence="13">
        <name>Mg(2+)</name>
        <dbReference type="ChEBI" id="CHEBI:18420"/>
    </cofactor>
</comment>
<name>A0ABR7JM40_9FIRM</name>
<evidence type="ECO:0000256" key="2">
    <source>
        <dbReference type="ARBA" id="ARBA00022741"/>
    </source>
</evidence>
<evidence type="ECO:0000259" key="16">
    <source>
        <dbReference type="PROSITE" id="PS51217"/>
    </source>
</evidence>
<evidence type="ECO:0000313" key="18">
    <source>
        <dbReference type="Proteomes" id="UP000609849"/>
    </source>
</evidence>
<keyword evidence="4 13" id="KW-0378">Hydrolase</keyword>
<comment type="function">
    <text evidence="13">The heterodimer acts as both an ATP-dependent DNA helicase and an ATP-dependent, dual-direction single-stranded exonuclease. Recognizes the chi site generating a DNA molecule suitable for the initiation of homologous recombination. The AddA nuclease domain is required for chi fragment generation; this subunit has the helicase and 3' -&gt; 5' nuclease activities.</text>
</comment>
<keyword evidence="18" id="KW-1185">Reference proteome</keyword>
<dbReference type="PROSITE" id="PS51198">
    <property type="entry name" value="UVRD_HELICASE_ATP_BIND"/>
    <property type="match status" value="1"/>
</dbReference>
<keyword evidence="2 13" id="KW-0547">Nucleotide-binding</keyword>
<comment type="similarity">
    <text evidence="13">Belongs to the helicase family. AddA subfamily.</text>
</comment>
<dbReference type="InterPro" id="IPR038726">
    <property type="entry name" value="PDDEXK_AddAB-type"/>
</dbReference>
<keyword evidence="5 13" id="KW-0347">Helicase</keyword>
<feature type="binding site" evidence="14">
    <location>
        <begin position="25"/>
        <end position="32"/>
    </location>
    <ligand>
        <name>ATP</name>
        <dbReference type="ChEBI" id="CHEBI:30616"/>
    </ligand>
</feature>
<dbReference type="InterPro" id="IPR000212">
    <property type="entry name" value="DNA_helicase_UvrD/REP"/>
</dbReference>
<evidence type="ECO:0000256" key="6">
    <source>
        <dbReference type="ARBA" id="ARBA00022839"/>
    </source>
</evidence>
<feature type="domain" description="UvrD-like helicase C-terminal" evidence="16">
    <location>
        <begin position="532"/>
        <end position="900"/>
    </location>
</feature>
<dbReference type="InterPro" id="IPR014152">
    <property type="entry name" value="AddA"/>
</dbReference>
<dbReference type="PANTHER" id="PTHR11070:SF48">
    <property type="entry name" value="ATP-DEPENDENT HELICASE_NUCLEASE SUBUNIT A"/>
    <property type="match status" value="1"/>
</dbReference>
<dbReference type="GO" id="GO:0004386">
    <property type="term" value="F:helicase activity"/>
    <property type="evidence" value="ECO:0007669"/>
    <property type="project" value="UniProtKB-KW"/>
</dbReference>
<gene>
    <name evidence="13 17" type="primary">addA</name>
    <name evidence="17" type="ORF">H8923_03330</name>
</gene>
<dbReference type="PROSITE" id="PS51217">
    <property type="entry name" value="UVRD_HELICASE_CTER"/>
    <property type="match status" value="1"/>
</dbReference>
<evidence type="ECO:0000256" key="9">
    <source>
        <dbReference type="ARBA" id="ARBA00023204"/>
    </source>
</evidence>
<dbReference type="Gene3D" id="3.40.50.300">
    <property type="entry name" value="P-loop containing nucleotide triphosphate hydrolases"/>
    <property type="match status" value="4"/>
</dbReference>
<dbReference type="InterPro" id="IPR027417">
    <property type="entry name" value="P-loop_NTPase"/>
</dbReference>
<evidence type="ECO:0000256" key="12">
    <source>
        <dbReference type="ARBA" id="ARBA00048988"/>
    </source>
</evidence>
<evidence type="ECO:0000256" key="7">
    <source>
        <dbReference type="ARBA" id="ARBA00022840"/>
    </source>
</evidence>
<organism evidence="17 18">
    <name type="scientific">Romboutsia faecis</name>
    <dbReference type="NCBI Taxonomy" id="2764597"/>
    <lineage>
        <taxon>Bacteria</taxon>
        <taxon>Bacillati</taxon>
        <taxon>Bacillota</taxon>
        <taxon>Clostridia</taxon>
        <taxon>Peptostreptococcales</taxon>
        <taxon>Peptostreptococcaceae</taxon>
        <taxon>Romboutsia</taxon>
    </lineage>
</organism>
<keyword evidence="1 13" id="KW-0540">Nuclease</keyword>
<sequence>MGSPKWTVEQQSVIDSRNSNLLVAAAAGSGKTAVLVERIIQMITEEENPIDIDKLLVVTFTNAAASEMRERVGDAIGKALDKNPENTHLQNQLVLLNKASITTIHSFCLEVIKSNFHKINLDPNFRIGDTTECSILKSEALEEVFEELYKSKDQDFLNLVESYAEKRGDNELQNIILSIYSFAMASPYPEEWLIKSAEDFNIDEDFEFKNSLWAKSILDTVRIEVSGIEVSMKKALKEVEDIIELETFTDKLKLEYLRIKDLLNACNSSWDEAYRAMSSMFFENYVKGVKRIPKDSPIYIKEAKDKAKSIRDKAKKSLEDIIQSSFYKDSDSIKEEVKYLYPIVKSISSTIVKFEEEYSKRKREKGIIDFNDIEHFALKILTERDEDGKILIDEHGNSIPSDVALAYRDKFYEIFIDEYQDSNLVQEVLLSTIAKIETPNRFMVGDVKQSIYRFRQAKPEIFQEKYETYGIREGSLYRKIMLYKNFRSRAEVLDSANYIFENIMSKNIGEIEYTEKERLNLGATFKENDNENAIVGGPTEIHIIQKSKVEDLEENSEERQDEEEIDNIQLEARMVGKIIKDLMAPKEDGKVQMVYDKKLDAYREVQFKDIVILLRATSAWAPVFADELMNMDIPTYADIGVGYFDTIEIKTIMSLLQIIDNPLQDIPMLAVLKSPMFGFTPEELIDIRLEDKDKSLYETLEDFAYERVLEVSEDEDNNEVNTELRQAYSELEDIDSIREFNEFSLFSDFNELRQINIAPENQDINYTNSSKGMDINNRMNPSIMSEDSNIRKAQMFLAKLRDFKEKSLYMSTDEFLWYLYTKTGYYAYVGALPGGSQRQANLKILFERAKQFEETSFKGIFNFINFISKLKKSNTDMGSAKTLGENADVVRIMSIHKSKGLEFPVVICSGMGKNFNTQDFKKNILYHHSLGYGPQLVDFERRISFPSIAKEALKNKINIENLSEEMRVLYVAFTRPKEKLIITGSTKKIEDSVKKWSSNLDGSKTISQYDILKGKNFLDWIMPSVLKHRDLENVRDSVNVNISHIEDHPSKWNAKLWYKEDILIEKNEDVEEDSIEEILENIDLNEASTDYYEEIKERLDYEYPYKFSVTKPASISVTEIKKIQNTHEEDFSQSLFNQRTVLKKPLFIQENQEKNKISGAERGTIVHLIMQVLDLNKVNNIHEIKDQIEGFIKKGIITESQSVVINPFKIYKFFKSSIGQRMLNSDFIKREQAIYTQVRMADVYIYEGLLHEDNNIYDKETLMLRGIIDTYFEEDGEIILVDYKTDFVNEENKEDVVNRYKKQLELYSEALERLTGKKVKEKCIYLFGIDEALYY</sequence>
<keyword evidence="7 13" id="KW-0067">ATP-binding</keyword>
<dbReference type="Pfam" id="PF13361">
    <property type="entry name" value="UvrD_C"/>
    <property type="match status" value="1"/>
</dbReference>
<evidence type="ECO:0000256" key="10">
    <source>
        <dbReference type="ARBA" id="ARBA00023235"/>
    </source>
</evidence>
<comment type="subunit">
    <text evidence="13">Heterodimer of AddA and AddB/RexB.</text>
</comment>
<dbReference type="HAMAP" id="MF_01451">
    <property type="entry name" value="AddA"/>
    <property type="match status" value="1"/>
</dbReference>